<comment type="caution">
    <text evidence="2">The sequence shown here is derived from an EMBL/GenBank/DDBJ whole genome shotgun (WGS) entry which is preliminary data.</text>
</comment>
<feature type="region of interest" description="Disordered" evidence="1">
    <location>
        <begin position="1"/>
        <end position="48"/>
    </location>
</feature>
<sequence length="240" mass="26221">MAAAKRKAPKKKAAKTARNRRPRDSKTPTTAAPAPGNANTPLLDHPYAHLPFSTRRSLDATNHGFNHIKPAPAPLTLHLRRPTRYIPDPHPALVPHLMQLMQNKLFLVRQYFLPEAKALMWAGADRGPRTASEKVVLEEFARGTGRGGAGVGVSYRAQDCVRLVLYYAALFAKEDGEGEGVAVEERGEDLRYRGIVWGWLREEIGGQLPGSKAVREGRAEVVMERVFGLTSAEVGGEGGA</sequence>
<dbReference type="Proteomes" id="UP000756921">
    <property type="component" value="Unassembled WGS sequence"/>
</dbReference>
<evidence type="ECO:0000256" key="1">
    <source>
        <dbReference type="SAM" id="MobiDB-lite"/>
    </source>
</evidence>
<feature type="compositionally biased region" description="Low complexity" evidence="1">
    <location>
        <begin position="27"/>
        <end position="41"/>
    </location>
</feature>
<gene>
    <name evidence="2" type="ORF">PMIN01_02013</name>
</gene>
<dbReference type="AlphaFoldDB" id="A0A9P6GPW0"/>
<accession>A0A9P6GPW0</accession>
<protein>
    <submittedName>
        <fullName evidence="2">Uncharacterized protein</fullName>
    </submittedName>
</protein>
<evidence type="ECO:0000313" key="2">
    <source>
        <dbReference type="EMBL" id="KAF9739379.1"/>
    </source>
</evidence>
<dbReference type="EMBL" id="WJXW01000002">
    <property type="protein sequence ID" value="KAF9739379.1"/>
    <property type="molecule type" value="Genomic_DNA"/>
</dbReference>
<name>A0A9P6GPW0_9PLEO</name>
<feature type="compositionally biased region" description="Basic residues" evidence="1">
    <location>
        <begin position="1"/>
        <end position="23"/>
    </location>
</feature>
<evidence type="ECO:0000313" key="3">
    <source>
        <dbReference type="Proteomes" id="UP000756921"/>
    </source>
</evidence>
<proteinExistence type="predicted"/>
<organism evidence="2 3">
    <name type="scientific">Paraphaeosphaeria minitans</name>
    <dbReference type="NCBI Taxonomy" id="565426"/>
    <lineage>
        <taxon>Eukaryota</taxon>
        <taxon>Fungi</taxon>
        <taxon>Dikarya</taxon>
        <taxon>Ascomycota</taxon>
        <taxon>Pezizomycotina</taxon>
        <taxon>Dothideomycetes</taxon>
        <taxon>Pleosporomycetidae</taxon>
        <taxon>Pleosporales</taxon>
        <taxon>Massarineae</taxon>
        <taxon>Didymosphaeriaceae</taxon>
        <taxon>Paraphaeosphaeria</taxon>
    </lineage>
</organism>
<keyword evidence="3" id="KW-1185">Reference proteome</keyword>
<reference evidence="2" key="1">
    <citation type="journal article" date="2020" name="Mol. Plant Microbe Interact.">
        <title>Genome Sequence of the Biocontrol Agent Coniothyrium minitans strain Conio (IMI 134523).</title>
        <authorList>
            <person name="Patel D."/>
            <person name="Shittu T.A."/>
            <person name="Baroncelli R."/>
            <person name="Muthumeenakshi S."/>
            <person name="Osborne T.H."/>
            <person name="Janganan T.K."/>
            <person name="Sreenivasaprasad S."/>
        </authorList>
    </citation>
    <scope>NUCLEOTIDE SEQUENCE</scope>
    <source>
        <strain evidence="2">Conio</strain>
    </source>
</reference>
<dbReference type="OrthoDB" id="3798591at2759"/>